<evidence type="ECO:0000256" key="2">
    <source>
        <dbReference type="PROSITE-ProRule" id="PRU00335"/>
    </source>
</evidence>
<dbReference type="Pfam" id="PF00440">
    <property type="entry name" value="TetR_N"/>
    <property type="match status" value="1"/>
</dbReference>
<reference evidence="4 5" key="1">
    <citation type="journal article" date="2015" name="Genome Announc.">
        <title>Expanding the biotechnology potential of lactobacilli through comparative genomics of 213 strains and associated genera.</title>
        <authorList>
            <person name="Sun Z."/>
            <person name="Harris H.M."/>
            <person name="McCann A."/>
            <person name="Guo C."/>
            <person name="Argimon S."/>
            <person name="Zhang W."/>
            <person name="Yang X."/>
            <person name="Jeffery I.B."/>
            <person name="Cooney J.C."/>
            <person name="Kagawa T.F."/>
            <person name="Liu W."/>
            <person name="Song Y."/>
            <person name="Salvetti E."/>
            <person name="Wrobel A."/>
            <person name="Rasinkangas P."/>
            <person name="Parkhill J."/>
            <person name="Rea M.C."/>
            <person name="O'Sullivan O."/>
            <person name="Ritari J."/>
            <person name="Douillard F.P."/>
            <person name="Paul Ross R."/>
            <person name="Yang R."/>
            <person name="Briner A.E."/>
            <person name="Felis G.E."/>
            <person name="de Vos W.M."/>
            <person name="Barrangou R."/>
            <person name="Klaenhammer T.R."/>
            <person name="Caufield P.W."/>
            <person name="Cui Y."/>
            <person name="Zhang H."/>
            <person name="O'Toole P.W."/>
        </authorList>
    </citation>
    <scope>NUCLEOTIDE SEQUENCE [LARGE SCALE GENOMIC DNA]</scope>
    <source>
        <strain evidence="4 5">DSM 14340</strain>
    </source>
</reference>
<dbReference type="InterPro" id="IPR050624">
    <property type="entry name" value="HTH-type_Tx_Regulator"/>
</dbReference>
<comment type="caution">
    <text evidence="4">The sequence shown here is derived from an EMBL/GenBank/DDBJ whole genome shotgun (WGS) entry which is preliminary data.</text>
</comment>
<evidence type="ECO:0000256" key="1">
    <source>
        <dbReference type="ARBA" id="ARBA00023125"/>
    </source>
</evidence>
<protein>
    <recommendedName>
        <fullName evidence="3">HTH tetR-type domain-containing protein</fullName>
    </recommendedName>
</protein>
<name>A0A0R1S1W6_9LACO</name>
<organism evidence="4 5">
    <name type="scientific">Latilactobacillus fuchuensis DSM 14340 = JCM 11249</name>
    <dbReference type="NCBI Taxonomy" id="1423747"/>
    <lineage>
        <taxon>Bacteria</taxon>
        <taxon>Bacillati</taxon>
        <taxon>Bacillota</taxon>
        <taxon>Bacilli</taxon>
        <taxon>Lactobacillales</taxon>
        <taxon>Lactobacillaceae</taxon>
        <taxon>Latilactobacillus</taxon>
    </lineage>
</organism>
<dbReference type="PROSITE" id="PS50977">
    <property type="entry name" value="HTH_TETR_2"/>
    <property type="match status" value="1"/>
</dbReference>
<dbReference type="EMBL" id="AZEX01000047">
    <property type="protein sequence ID" value="KRL59419.1"/>
    <property type="molecule type" value="Genomic_DNA"/>
</dbReference>
<dbReference type="SUPFAM" id="SSF46689">
    <property type="entry name" value="Homeodomain-like"/>
    <property type="match status" value="1"/>
</dbReference>
<keyword evidence="1 2" id="KW-0238">DNA-binding</keyword>
<gene>
    <name evidence="4" type="ORF">FC69_GL001672</name>
</gene>
<dbReference type="Proteomes" id="UP000051264">
    <property type="component" value="Unassembled WGS sequence"/>
</dbReference>
<evidence type="ECO:0000313" key="4">
    <source>
        <dbReference type="EMBL" id="KRL59419.1"/>
    </source>
</evidence>
<sequence length="222" mass="26006">MSLTLERSILMPKKTFFRLPAEKQQRLLVAAHAEFSRVPFNEASVSNIIKAAGIPRGSFYQYFEDKADIFFYDLNKMRDSSKEDLKTAILRADGDLFAAMRIFFKAMAEEIINGEDAPFYKHLFLHTDYKDRRKMSPELKHSHHSEGLTFLIEHIDYSLLKFDRDQSEELEILFHQLMNNVFQGIASYYMHQDTEQALTIEQVEHRFNLVVDWLENGASARK</sequence>
<proteinExistence type="predicted"/>
<dbReference type="GO" id="GO:0003677">
    <property type="term" value="F:DNA binding"/>
    <property type="evidence" value="ECO:0007669"/>
    <property type="project" value="UniProtKB-UniRule"/>
</dbReference>
<dbReference type="PATRIC" id="fig|1423747.3.peg.1700"/>
<dbReference type="InterPro" id="IPR009057">
    <property type="entry name" value="Homeodomain-like_sf"/>
</dbReference>
<evidence type="ECO:0000259" key="3">
    <source>
        <dbReference type="PROSITE" id="PS50977"/>
    </source>
</evidence>
<dbReference type="Gene3D" id="1.10.357.10">
    <property type="entry name" value="Tetracycline Repressor, domain 2"/>
    <property type="match status" value="1"/>
</dbReference>
<dbReference type="STRING" id="1423747.FC69_GL001672"/>
<accession>A0A0R1S1W6</accession>
<dbReference type="PANTHER" id="PTHR43479">
    <property type="entry name" value="ACREF/ENVCD OPERON REPRESSOR-RELATED"/>
    <property type="match status" value="1"/>
</dbReference>
<feature type="DNA-binding region" description="H-T-H motif" evidence="2">
    <location>
        <begin position="44"/>
        <end position="63"/>
    </location>
</feature>
<feature type="domain" description="HTH tetR-type" evidence="3">
    <location>
        <begin position="21"/>
        <end position="81"/>
    </location>
</feature>
<dbReference type="InterPro" id="IPR001647">
    <property type="entry name" value="HTH_TetR"/>
</dbReference>
<dbReference type="eggNOG" id="COG1309">
    <property type="taxonomic scope" value="Bacteria"/>
</dbReference>
<dbReference type="PANTHER" id="PTHR43479:SF11">
    <property type="entry name" value="ACREF_ENVCD OPERON REPRESSOR-RELATED"/>
    <property type="match status" value="1"/>
</dbReference>
<dbReference type="AlphaFoldDB" id="A0A0R1S1W6"/>
<dbReference type="Pfam" id="PF17924">
    <property type="entry name" value="TetR_C_19"/>
    <property type="match status" value="1"/>
</dbReference>
<evidence type="ECO:0000313" key="5">
    <source>
        <dbReference type="Proteomes" id="UP000051264"/>
    </source>
</evidence>